<organism evidence="3 4">
    <name type="scientific">Carnegiea gigantea</name>
    <dbReference type="NCBI Taxonomy" id="171969"/>
    <lineage>
        <taxon>Eukaryota</taxon>
        <taxon>Viridiplantae</taxon>
        <taxon>Streptophyta</taxon>
        <taxon>Embryophyta</taxon>
        <taxon>Tracheophyta</taxon>
        <taxon>Spermatophyta</taxon>
        <taxon>Magnoliopsida</taxon>
        <taxon>eudicotyledons</taxon>
        <taxon>Gunneridae</taxon>
        <taxon>Pentapetalae</taxon>
        <taxon>Caryophyllales</taxon>
        <taxon>Cactineae</taxon>
        <taxon>Cactaceae</taxon>
        <taxon>Cactoideae</taxon>
        <taxon>Echinocereeae</taxon>
        <taxon>Carnegiea</taxon>
    </lineage>
</organism>
<dbReference type="InterPro" id="IPR053232">
    <property type="entry name" value="DnaJ_C/III_chloroplastic"/>
</dbReference>
<dbReference type="InterPro" id="IPR036869">
    <property type="entry name" value="J_dom_sf"/>
</dbReference>
<dbReference type="SUPFAM" id="SSF46565">
    <property type="entry name" value="Chaperone J-domain"/>
    <property type="match status" value="1"/>
</dbReference>
<dbReference type="PROSITE" id="PS00636">
    <property type="entry name" value="DNAJ_1"/>
    <property type="match status" value="1"/>
</dbReference>
<proteinExistence type="predicted"/>
<evidence type="ECO:0000256" key="1">
    <source>
        <dbReference type="SAM" id="MobiDB-lite"/>
    </source>
</evidence>
<dbReference type="AlphaFoldDB" id="A0A9Q1KUI5"/>
<accession>A0A9Q1KUI5</accession>
<evidence type="ECO:0000313" key="3">
    <source>
        <dbReference type="EMBL" id="KAJ8449662.1"/>
    </source>
</evidence>
<evidence type="ECO:0000259" key="2">
    <source>
        <dbReference type="PROSITE" id="PS50076"/>
    </source>
</evidence>
<dbReference type="Pfam" id="PF00226">
    <property type="entry name" value="DnaJ"/>
    <property type="match status" value="1"/>
</dbReference>
<gene>
    <name evidence="3" type="ORF">Cgig2_001318</name>
</gene>
<dbReference type="PANTHER" id="PTHR45090">
    <property type="entry name" value="CHAPERONE PROTEIN DNAJ 20 CHLOROPLASTIC"/>
    <property type="match status" value="1"/>
</dbReference>
<dbReference type="Gene3D" id="1.10.287.110">
    <property type="entry name" value="DnaJ domain"/>
    <property type="match status" value="1"/>
</dbReference>
<evidence type="ECO:0000313" key="4">
    <source>
        <dbReference type="Proteomes" id="UP001153076"/>
    </source>
</evidence>
<feature type="domain" description="J" evidence="2">
    <location>
        <begin position="56"/>
        <end position="123"/>
    </location>
</feature>
<dbReference type="GO" id="GO:0009507">
    <property type="term" value="C:chloroplast"/>
    <property type="evidence" value="ECO:0007669"/>
    <property type="project" value="TreeGrafter"/>
</dbReference>
<dbReference type="InterPro" id="IPR001623">
    <property type="entry name" value="DnaJ_domain"/>
</dbReference>
<feature type="region of interest" description="Disordered" evidence="1">
    <location>
        <begin position="169"/>
        <end position="189"/>
    </location>
</feature>
<dbReference type="OrthoDB" id="445556at2759"/>
<dbReference type="PROSITE" id="PS50076">
    <property type="entry name" value="DNAJ_2"/>
    <property type="match status" value="1"/>
</dbReference>
<dbReference type="PRINTS" id="PR00625">
    <property type="entry name" value="JDOMAIN"/>
</dbReference>
<protein>
    <recommendedName>
        <fullName evidence="2">J domain-containing protein</fullName>
    </recommendedName>
</protein>
<name>A0A9Q1KUI5_9CARY</name>
<dbReference type="EMBL" id="JAKOGI010000019">
    <property type="protein sequence ID" value="KAJ8449662.1"/>
    <property type="molecule type" value="Genomic_DNA"/>
</dbReference>
<dbReference type="CDD" id="cd06257">
    <property type="entry name" value="DnaJ"/>
    <property type="match status" value="1"/>
</dbReference>
<dbReference type="PANTHER" id="PTHR45090:SF4">
    <property type="entry name" value="J DOMAIN-CONTAINING PROTEIN"/>
    <property type="match status" value="1"/>
</dbReference>
<dbReference type="Proteomes" id="UP001153076">
    <property type="component" value="Unassembled WGS sequence"/>
</dbReference>
<dbReference type="InterPro" id="IPR018253">
    <property type="entry name" value="DnaJ_domain_CS"/>
</dbReference>
<sequence>MQCDGLNLISGTRSISISTLPSHTTHFPTQARTQTRLGSLKAGATSAVNDGSAKMSFYELLGIPETVTLPEIKQAYKQLARKYHPDVSPPEEVPEYTERFIRVQEAYETLSDPRTRAIYDRDLARGIHLAFSTRRRMDQFDEEVEDKSEWRNRWQGQLSELKKRSMYKDASGNMSWGARMRRQREESSS</sequence>
<keyword evidence="4" id="KW-1185">Reference proteome</keyword>
<dbReference type="FunFam" id="1.10.287.110:FF:000145">
    <property type="entry name" value="Chaperone protein dnaJ 20, chloroplastic"/>
    <property type="match status" value="1"/>
</dbReference>
<dbReference type="SMART" id="SM00271">
    <property type="entry name" value="DnaJ"/>
    <property type="match status" value="1"/>
</dbReference>
<comment type="caution">
    <text evidence="3">The sequence shown here is derived from an EMBL/GenBank/DDBJ whole genome shotgun (WGS) entry which is preliminary data.</text>
</comment>
<reference evidence="3" key="1">
    <citation type="submission" date="2022-04" db="EMBL/GenBank/DDBJ databases">
        <title>Carnegiea gigantea Genome sequencing and assembly v2.</title>
        <authorList>
            <person name="Copetti D."/>
            <person name="Sanderson M.J."/>
            <person name="Burquez A."/>
            <person name="Wojciechowski M.F."/>
        </authorList>
    </citation>
    <scope>NUCLEOTIDE SEQUENCE</scope>
    <source>
        <strain evidence="3">SGP5-SGP5p</strain>
        <tissue evidence="3">Aerial part</tissue>
    </source>
</reference>